<dbReference type="AlphaFoldDB" id="A0A1F7X6J6"/>
<proteinExistence type="predicted"/>
<dbReference type="Gene3D" id="3.30.200.150">
    <property type="match status" value="1"/>
</dbReference>
<dbReference type="PANTHER" id="PTHR21310:SF15">
    <property type="entry name" value="AMINOGLYCOSIDE PHOSPHOTRANSFERASE DOMAIN-CONTAINING PROTEIN"/>
    <property type="match status" value="1"/>
</dbReference>
<reference evidence="2 3" key="1">
    <citation type="journal article" date="2016" name="Nat. Commun.">
        <title>Thousands of microbial genomes shed light on interconnected biogeochemical processes in an aquifer system.</title>
        <authorList>
            <person name="Anantharaman K."/>
            <person name="Brown C.T."/>
            <person name="Hug L.A."/>
            <person name="Sharon I."/>
            <person name="Castelle C.J."/>
            <person name="Probst A.J."/>
            <person name="Thomas B.C."/>
            <person name="Singh A."/>
            <person name="Wilkins M.J."/>
            <person name="Karaoz U."/>
            <person name="Brodie E.L."/>
            <person name="Williams K.H."/>
            <person name="Hubbard S.S."/>
            <person name="Banfield J.F."/>
        </authorList>
    </citation>
    <scope>NUCLEOTIDE SEQUENCE [LARGE SCALE GENOMIC DNA]</scope>
</reference>
<dbReference type="Pfam" id="PF01636">
    <property type="entry name" value="APH"/>
    <property type="match status" value="1"/>
</dbReference>
<sequence>MEYSKRLGFITDDQFQKALDKFGLGKLIKAEAIPFGNFGQNIFLTSTRGEFVLRGKPHYPWQFLNEKFMANQLHEKTKAPVPFPYLVDEQTDIFGWSYVLMPRLKGQLLKYETDKDRHSKSDWIDIAVALGTNLTEMQTLTWNFSGEYDLETKSIKPFNIPWGEWVTSKITSLTNKCITYNDKTPKENIQWINQIVSEGEEALKINFTPTFVMHDYQDSNIVLDKIDGKWKVTGVFDLMENYFGDGESDISRMYFSYHQKDTELANVFLNIYLAHSNIRPGFEKRFAIYMIWDRLVVWEWALRNGKCWWNPRFTFRDWCESHIKPVSKL</sequence>
<feature type="domain" description="Aminoglycoside phosphotransferase" evidence="1">
    <location>
        <begin position="33"/>
        <end position="273"/>
    </location>
</feature>
<dbReference type="Gene3D" id="3.90.1200.10">
    <property type="match status" value="1"/>
</dbReference>
<dbReference type="Proteomes" id="UP000177053">
    <property type="component" value="Unassembled WGS sequence"/>
</dbReference>
<organism evidence="2 3">
    <name type="scientific">Candidatus Woesebacteria bacterium RBG_16_34_12</name>
    <dbReference type="NCBI Taxonomy" id="1802480"/>
    <lineage>
        <taxon>Bacteria</taxon>
        <taxon>Candidatus Woeseibacteriota</taxon>
    </lineage>
</organism>
<protein>
    <recommendedName>
        <fullName evidence="1">Aminoglycoside phosphotransferase domain-containing protein</fullName>
    </recommendedName>
</protein>
<accession>A0A1F7X6J6</accession>
<dbReference type="PANTHER" id="PTHR21310">
    <property type="entry name" value="AMINOGLYCOSIDE PHOSPHOTRANSFERASE-RELATED-RELATED"/>
    <property type="match status" value="1"/>
</dbReference>
<comment type="caution">
    <text evidence="2">The sequence shown here is derived from an EMBL/GenBank/DDBJ whole genome shotgun (WGS) entry which is preliminary data.</text>
</comment>
<dbReference type="InterPro" id="IPR011009">
    <property type="entry name" value="Kinase-like_dom_sf"/>
</dbReference>
<dbReference type="InterPro" id="IPR051678">
    <property type="entry name" value="AGP_Transferase"/>
</dbReference>
<dbReference type="EMBL" id="MGFS01000032">
    <property type="protein sequence ID" value="OGM10700.1"/>
    <property type="molecule type" value="Genomic_DNA"/>
</dbReference>
<evidence type="ECO:0000259" key="1">
    <source>
        <dbReference type="Pfam" id="PF01636"/>
    </source>
</evidence>
<evidence type="ECO:0000313" key="3">
    <source>
        <dbReference type="Proteomes" id="UP000177053"/>
    </source>
</evidence>
<dbReference type="SUPFAM" id="SSF56112">
    <property type="entry name" value="Protein kinase-like (PK-like)"/>
    <property type="match status" value="1"/>
</dbReference>
<name>A0A1F7X6J6_9BACT</name>
<dbReference type="InterPro" id="IPR002575">
    <property type="entry name" value="Aminoglycoside_PTrfase"/>
</dbReference>
<gene>
    <name evidence="2" type="ORF">A2Z22_05330</name>
</gene>
<evidence type="ECO:0000313" key="2">
    <source>
        <dbReference type="EMBL" id="OGM10700.1"/>
    </source>
</evidence>